<dbReference type="Pfam" id="PF00440">
    <property type="entry name" value="TetR_N"/>
    <property type="match status" value="1"/>
</dbReference>
<keyword evidence="1 2" id="KW-0238">DNA-binding</keyword>
<feature type="DNA-binding region" description="H-T-H motif" evidence="2">
    <location>
        <begin position="30"/>
        <end position="49"/>
    </location>
</feature>
<sequence>MAKDARVTRELLLNAGARLFATEGIDAARTRDIVKLAGQGNDSAITYHFGSRQGLLEAILRAGVERMEPVRAATVLDSADLAVIVAAIADPISAELLTEEGRWFLRVIAQVAGRAGVRTHAVPALIDGTAIARQLKLLEQACLAFLPEPLALERVAAFISFLTAALADRAARPEPHLLGHEAFTANLNAMLTAALRA</sequence>
<organism evidence="4 5">
    <name type="scientific">Actinocorallia longicatena</name>
    <dbReference type="NCBI Taxonomy" id="111803"/>
    <lineage>
        <taxon>Bacteria</taxon>
        <taxon>Bacillati</taxon>
        <taxon>Actinomycetota</taxon>
        <taxon>Actinomycetes</taxon>
        <taxon>Streptosporangiales</taxon>
        <taxon>Thermomonosporaceae</taxon>
        <taxon>Actinocorallia</taxon>
    </lineage>
</organism>
<dbReference type="SUPFAM" id="SSF46689">
    <property type="entry name" value="Homeodomain-like"/>
    <property type="match status" value="1"/>
</dbReference>
<dbReference type="InterPro" id="IPR009057">
    <property type="entry name" value="Homeodomain-like_sf"/>
</dbReference>
<accession>A0ABP6QEB4</accession>
<dbReference type="RefSeq" id="WP_344828096.1">
    <property type="nucleotide sequence ID" value="NZ_BAAAUV010000006.1"/>
</dbReference>
<dbReference type="InterPro" id="IPR001647">
    <property type="entry name" value="HTH_TetR"/>
</dbReference>
<dbReference type="Gene3D" id="1.10.357.10">
    <property type="entry name" value="Tetracycline Repressor, domain 2"/>
    <property type="match status" value="1"/>
</dbReference>
<comment type="caution">
    <text evidence="4">The sequence shown here is derived from an EMBL/GenBank/DDBJ whole genome shotgun (WGS) entry which is preliminary data.</text>
</comment>
<name>A0ABP6QEB4_9ACTN</name>
<evidence type="ECO:0000256" key="2">
    <source>
        <dbReference type="PROSITE-ProRule" id="PRU00335"/>
    </source>
</evidence>
<proteinExistence type="predicted"/>
<evidence type="ECO:0000259" key="3">
    <source>
        <dbReference type="PROSITE" id="PS50977"/>
    </source>
</evidence>
<protein>
    <submittedName>
        <fullName evidence="4">TetR family transcriptional regulator</fullName>
    </submittedName>
</protein>
<keyword evidence="5" id="KW-1185">Reference proteome</keyword>
<gene>
    <name evidence="4" type="ORF">GCM10010468_29750</name>
</gene>
<feature type="domain" description="HTH tetR-type" evidence="3">
    <location>
        <begin position="6"/>
        <end position="67"/>
    </location>
</feature>
<dbReference type="Proteomes" id="UP001501237">
    <property type="component" value="Unassembled WGS sequence"/>
</dbReference>
<dbReference type="EMBL" id="BAAAUV010000006">
    <property type="protein sequence ID" value="GAA3211202.1"/>
    <property type="molecule type" value="Genomic_DNA"/>
</dbReference>
<evidence type="ECO:0000313" key="5">
    <source>
        <dbReference type="Proteomes" id="UP001501237"/>
    </source>
</evidence>
<evidence type="ECO:0000313" key="4">
    <source>
        <dbReference type="EMBL" id="GAA3211202.1"/>
    </source>
</evidence>
<evidence type="ECO:0000256" key="1">
    <source>
        <dbReference type="ARBA" id="ARBA00023125"/>
    </source>
</evidence>
<dbReference type="PROSITE" id="PS50977">
    <property type="entry name" value="HTH_TETR_2"/>
    <property type="match status" value="1"/>
</dbReference>
<reference evidence="5" key="1">
    <citation type="journal article" date="2019" name="Int. J. Syst. Evol. Microbiol.">
        <title>The Global Catalogue of Microorganisms (GCM) 10K type strain sequencing project: providing services to taxonomists for standard genome sequencing and annotation.</title>
        <authorList>
            <consortium name="The Broad Institute Genomics Platform"/>
            <consortium name="The Broad Institute Genome Sequencing Center for Infectious Disease"/>
            <person name="Wu L."/>
            <person name="Ma J."/>
        </authorList>
    </citation>
    <scope>NUCLEOTIDE SEQUENCE [LARGE SCALE GENOMIC DNA]</scope>
    <source>
        <strain evidence="5">JCM 9377</strain>
    </source>
</reference>